<accession>A0ABT9C8I2</accession>
<sequence length="457" mass="48621">MFVMGMDIGTTSISGIILDTDQQIIQCSRSLPNNSAIPSSTSGEKLQDPEVIWQLVSRLQAEMTATLAQPLGGIGLTGQMHGILYVDASGRHCSPLYTWQDQRAAEISAGGISFAETLSRRLRTPVAPGYGLATHACNVAQGLVPQEGVGMVTIADYIAMRMTRSAMPVIDPTQAAGVGGYDWRKGAFEQDKLEDAGLDISLLPQILPSGSQVGETPEGVAVFLSIGDNQASFLGSVSAPAESLLLNLGTGGQLSVYVDGYEGDIQGMERRPYPGGGYLWVGASLTGGKAYAVLEQFMRELIHTYTGRDPGSVYDYMESLTAQSAFSPQGSESLRVAAQFLGTRDNPTQRGAITNITMDNLTPANLTHGFIWGMVEELYHFAAALPPEVMQGRTRLIGSGNGLRLNQALRLAAEQQFGLPLQLPKWQEEGAVGAALTAAVGLGIVEHFVQAGRLLES</sequence>
<reference evidence="5 6" key="1">
    <citation type="submission" date="2023-07" db="EMBL/GenBank/DDBJ databases">
        <title>Paenibacillus sp. JX-17 nov. isolated from soil.</title>
        <authorList>
            <person name="Wan Y."/>
            <person name="Liu B."/>
        </authorList>
    </citation>
    <scope>NUCLEOTIDE SEQUENCE [LARGE SCALE GENOMIC DNA]</scope>
    <source>
        <strain evidence="5 6">JX-17</strain>
    </source>
</reference>
<evidence type="ECO:0000259" key="4">
    <source>
        <dbReference type="Pfam" id="PF00370"/>
    </source>
</evidence>
<evidence type="ECO:0000256" key="3">
    <source>
        <dbReference type="ARBA" id="ARBA00022777"/>
    </source>
</evidence>
<keyword evidence="6" id="KW-1185">Reference proteome</keyword>
<gene>
    <name evidence="5" type="ORF">Q5741_03995</name>
</gene>
<feature type="domain" description="Carbohydrate kinase FGGY N-terminal" evidence="4">
    <location>
        <begin position="3"/>
        <end position="222"/>
    </location>
</feature>
<dbReference type="Gene3D" id="3.30.420.40">
    <property type="match status" value="2"/>
</dbReference>
<comment type="caution">
    <text evidence="5">The sequence shown here is derived from an EMBL/GenBank/DDBJ whole genome shotgun (WGS) entry which is preliminary data.</text>
</comment>
<evidence type="ECO:0000313" key="6">
    <source>
        <dbReference type="Proteomes" id="UP001240171"/>
    </source>
</evidence>
<dbReference type="SUPFAM" id="SSF53067">
    <property type="entry name" value="Actin-like ATPase domain"/>
    <property type="match status" value="2"/>
</dbReference>
<dbReference type="InterPro" id="IPR018484">
    <property type="entry name" value="FGGY_N"/>
</dbReference>
<dbReference type="RefSeq" id="WP_305022776.1">
    <property type="nucleotide sequence ID" value="NZ_JAUQTB010000002.1"/>
</dbReference>
<proteinExistence type="inferred from homology"/>
<evidence type="ECO:0000256" key="1">
    <source>
        <dbReference type="ARBA" id="ARBA00009156"/>
    </source>
</evidence>
<organism evidence="5 6">
    <name type="scientific">Paenibacillus lacisoli</name>
    <dbReference type="NCBI Taxonomy" id="3064525"/>
    <lineage>
        <taxon>Bacteria</taxon>
        <taxon>Bacillati</taxon>
        <taxon>Bacillota</taxon>
        <taxon>Bacilli</taxon>
        <taxon>Bacillales</taxon>
        <taxon>Paenibacillaceae</taxon>
        <taxon>Paenibacillus</taxon>
    </lineage>
</organism>
<dbReference type="GO" id="GO:0016301">
    <property type="term" value="F:kinase activity"/>
    <property type="evidence" value="ECO:0007669"/>
    <property type="project" value="UniProtKB-KW"/>
</dbReference>
<name>A0ABT9C8I2_9BACL</name>
<dbReference type="Pfam" id="PF00370">
    <property type="entry name" value="FGGY_N"/>
    <property type="match status" value="1"/>
</dbReference>
<dbReference type="EMBL" id="JAUQTB010000002">
    <property type="protein sequence ID" value="MDO7905571.1"/>
    <property type="molecule type" value="Genomic_DNA"/>
</dbReference>
<dbReference type="PANTHER" id="PTHR43095">
    <property type="entry name" value="SUGAR KINASE"/>
    <property type="match status" value="1"/>
</dbReference>
<evidence type="ECO:0000256" key="2">
    <source>
        <dbReference type="ARBA" id="ARBA00022679"/>
    </source>
</evidence>
<dbReference type="InterPro" id="IPR050406">
    <property type="entry name" value="FGGY_Carb_Kinase"/>
</dbReference>
<dbReference type="PANTHER" id="PTHR43095:SF5">
    <property type="entry name" value="XYLULOSE KINASE"/>
    <property type="match status" value="1"/>
</dbReference>
<protein>
    <submittedName>
        <fullName evidence="5">FGGY family carbohydrate kinase</fullName>
    </submittedName>
</protein>
<dbReference type="InterPro" id="IPR000577">
    <property type="entry name" value="Carb_kinase_FGGY"/>
</dbReference>
<dbReference type="CDD" id="cd07777">
    <property type="entry name" value="ASKHA_NBD_FGGY_SHK"/>
    <property type="match status" value="1"/>
</dbReference>
<keyword evidence="3 5" id="KW-0418">Kinase</keyword>
<keyword evidence="2" id="KW-0808">Transferase</keyword>
<dbReference type="Proteomes" id="UP001240171">
    <property type="component" value="Unassembled WGS sequence"/>
</dbReference>
<evidence type="ECO:0000313" key="5">
    <source>
        <dbReference type="EMBL" id="MDO7905571.1"/>
    </source>
</evidence>
<comment type="similarity">
    <text evidence="1">Belongs to the FGGY kinase family.</text>
</comment>
<dbReference type="InterPro" id="IPR043129">
    <property type="entry name" value="ATPase_NBD"/>
</dbReference>
<dbReference type="PIRSF" id="PIRSF000538">
    <property type="entry name" value="GlpK"/>
    <property type="match status" value="1"/>
</dbReference>